<evidence type="ECO:0000313" key="4">
    <source>
        <dbReference type="EMBL" id="MPR33778.1"/>
    </source>
</evidence>
<dbReference type="InterPro" id="IPR001296">
    <property type="entry name" value="Glyco_trans_1"/>
</dbReference>
<reference evidence="4 5" key="1">
    <citation type="submission" date="2019-10" db="EMBL/GenBank/DDBJ databases">
        <title>Draft Genome Sequence of Cytophagaceae sp. SJW1-29.</title>
        <authorList>
            <person name="Choi A."/>
        </authorList>
    </citation>
    <scope>NUCLEOTIDE SEQUENCE [LARGE SCALE GENOMIC DNA]</scope>
    <source>
        <strain evidence="4 5">SJW1-29</strain>
    </source>
</reference>
<accession>A0A7C9BC64</accession>
<proteinExistence type="predicted"/>
<evidence type="ECO:0000259" key="3">
    <source>
        <dbReference type="Pfam" id="PF00534"/>
    </source>
</evidence>
<protein>
    <submittedName>
        <fullName evidence="4">Glycosyltransferase</fullName>
    </submittedName>
</protein>
<dbReference type="RefSeq" id="WP_152759441.1">
    <property type="nucleotide sequence ID" value="NZ_WHLY01000002.1"/>
</dbReference>
<gene>
    <name evidence="4" type="ORF">GBK04_10445</name>
</gene>
<dbReference type="GO" id="GO:0016757">
    <property type="term" value="F:glycosyltransferase activity"/>
    <property type="evidence" value="ECO:0007669"/>
    <property type="project" value="UniProtKB-KW"/>
</dbReference>
<sequence length="380" mass="44329">MKRVLLLSTVHPFADPRIVYKIAPALARRYEVMLALPGLLSPGQTGVRTSVKLPRFRQLLFRLLFCHPVVLWKCLRFRPDVVHIFVPELIPLAFVFRFFGARIVYEIQENLYKKFALKRYNNEFIFRYFFHLFDHLARRNFYCILTEDAYRDEYRKLRYPSAIIHNYAALPFLDSLPVPSKPLTDRPFFIYSGVISLERSFDILVAAVALLVKTCPEVQIHLFGPIRFSEGEMELLPHFKTIQPNLVFYGYTDQRVALAQAHKAIAGLALLKPVGDYPDSYTTKLFEYMALRIPVITSDFPLYQQVVEKHRCGFCVSPYDAPALAERMQELVADPAERQIMGERGREAVKNKYNWQSEERILMEYYRTILGEAPLAEPRF</sequence>
<organism evidence="4 5">
    <name type="scientific">Salmonirosea aquatica</name>
    <dbReference type="NCBI Taxonomy" id="2654236"/>
    <lineage>
        <taxon>Bacteria</taxon>
        <taxon>Pseudomonadati</taxon>
        <taxon>Bacteroidota</taxon>
        <taxon>Cytophagia</taxon>
        <taxon>Cytophagales</taxon>
        <taxon>Spirosomataceae</taxon>
        <taxon>Salmonirosea</taxon>
    </lineage>
</organism>
<dbReference type="Pfam" id="PF00534">
    <property type="entry name" value="Glycos_transf_1"/>
    <property type="match status" value="1"/>
</dbReference>
<dbReference type="Proteomes" id="UP000479293">
    <property type="component" value="Unassembled WGS sequence"/>
</dbReference>
<keyword evidence="5" id="KW-1185">Reference proteome</keyword>
<evidence type="ECO:0000313" key="5">
    <source>
        <dbReference type="Proteomes" id="UP000479293"/>
    </source>
</evidence>
<evidence type="ECO:0000256" key="1">
    <source>
        <dbReference type="ARBA" id="ARBA00022676"/>
    </source>
</evidence>
<evidence type="ECO:0000256" key="2">
    <source>
        <dbReference type="ARBA" id="ARBA00022679"/>
    </source>
</evidence>
<dbReference type="AlphaFoldDB" id="A0A7C9BC64"/>
<feature type="domain" description="Glycosyl transferase family 1" evidence="3">
    <location>
        <begin position="184"/>
        <end position="347"/>
    </location>
</feature>
<keyword evidence="1" id="KW-0328">Glycosyltransferase</keyword>
<keyword evidence="2 4" id="KW-0808">Transferase</keyword>
<name>A0A7C9BC64_9BACT</name>
<dbReference type="SUPFAM" id="SSF53756">
    <property type="entry name" value="UDP-Glycosyltransferase/glycogen phosphorylase"/>
    <property type="match status" value="1"/>
</dbReference>
<dbReference type="EMBL" id="WHLY01000002">
    <property type="protein sequence ID" value="MPR33778.1"/>
    <property type="molecule type" value="Genomic_DNA"/>
</dbReference>
<comment type="caution">
    <text evidence="4">The sequence shown here is derived from an EMBL/GenBank/DDBJ whole genome shotgun (WGS) entry which is preliminary data.</text>
</comment>
<dbReference type="Gene3D" id="3.40.50.2000">
    <property type="entry name" value="Glycogen Phosphorylase B"/>
    <property type="match status" value="2"/>
</dbReference>
<dbReference type="PANTHER" id="PTHR12526:SF629">
    <property type="entry name" value="TEICHURONIC ACID BIOSYNTHESIS GLYCOSYLTRANSFERASE TUAH-RELATED"/>
    <property type="match status" value="1"/>
</dbReference>
<dbReference type="PANTHER" id="PTHR12526">
    <property type="entry name" value="GLYCOSYLTRANSFERASE"/>
    <property type="match status" value="1"/>
</dbReference>